<protein>
    <recommendedName>
        <fullName evidence="4">Secreted protein</fullName>
    </recommendedName>
</protein>
<keyword evidence="1" id="KW-0732">Signal</keyword>
<reference evidence="2" key="2">
    <citation type="submission" date="2023-05" db="EMBL/GenBank/DDBJ databases">
        <authorList>
            <consortium name="Lawrence Berkeley National Laboratory"/>
            <person name="Steindorff A."/>
            <person name="Hensen N."/>
            <person name="Bonometti L."/>
            <person name="Westerberg I."/>
            <person name="Brannstrom I.O."/>
            <person name="Guillou S."/>
            <person name="Cros-Aarteil S."/>
            <person name="Calhoun S."/>
            <person name="Haridas S."/>
            <person name="Kuo A."/>
            <person name="Mondo S."/>
            <person name="Pangilinan J."/>
            <person name="Riley R."/>
            <person name="Labutti K."/>
            <person name="Andreopoulos B."/>
            <person name="Lipzen A."/>
            <person name="Chen C."/>
            <person name="Yanf M."/>
            <person name="Daum C."/>
            <person name="Ng V."/>
            <person name="Clum A."/>
            <person name="Ohm R."/>
            <person name="Martin F."/>
            <person name="Silar P."/>
            <person name="Natvig D."/>
            <person name="Lalanne C."/>
            <person name="Gautier V."/>
            <person name="Ament-Velasquez S.L."/>
            <person name="Kruys A."/>
            <person name="Hutchinson M.I."/>
            <person name="Powell A.J."/>
            <person name="Barry K."/>
            <person name="Miller A.N."/>
            <person name="Grigoriev I.V."/>
            <person name="Debuchy R."/>
            <person name="Gladieux P."/>
            <person name="Thoren M.H."/>
            <person name="Johannesson H."/>
        </authorList>
    </citation>
    <scope>NUCLEOTIDE SEQUENCE</scope>
    <source>
        <strain evidence="2">CBS 990.96</strain>
    </source>
</reference>
<keyword evidence="3" id="KW-1185">Reference proteome</keyword>
<organism evidence="2 3">
    <name type="scientific">Podospora fimiseda</name>
    <dbReference type="NCBI Taxonomy" id="252190"/>
    <lineage>
        <taxon>Eukaryota</taxon>
        <taxon>Fungi</taxon>
        <taxon>Dikarya</taxon>
        <taxon>Ascomycota</taxon>
        <taxon>Pezizomycotina</taxon>
        <taxon>Sordariomycetes</taxon>
        <taxon>Sordariomycetidae</taxon>
        <taxon>Sordariales</taxon>
        <taxon>Podosporaceae</taxon>
        <taxon>Podospora</taxon>
    </lineage>
</organism>
<dbReference type="EMBL" id="MU865303">
    <property type="protein sequence ID" value="KAK4229993.1"/>
    <property type="molecule type" value="Genomic_DNA"/>
</dbReference>
<dbReference type="Proteomes" id="UP001301958">
    <property type="component" value="Unassembled WGS sequence"/>
</dbReference>
<dbReference type="AlphaFoldDB" id="A0AAN7BUS0"/>
<evidence type="ECO:0000256" key="1">
    <source>
        <dbReference type="SAM" id="SignalP"/>
    </source>
</evidence>
<gene>
    <name evidence="2" type="ORF">QBC38DRAFT_470967</name>
</gene>
<evidence type="ECO:0008006" key="4">
    <source>
        <dbReference type="Google" id="ProtNLM"/>
    </source>
</evidence>
<sequence>MNILLFFFPSIYFPLLGHPLLTSSLPPLLIERERKKKRPSVVGQNPALAQTRDHLAGYFREGICQLLRKSSILRRGVR</sequence>
<feature type="chain" id="PRO_5042856997" description="Secreted protein" evidence="1">
    <location>
        <begin position="18"/>
        <end position="78"/>
    </location>
</feature>
<proteinExistence type="predicted"/>
<reference evidence="2" key="1">
    <citation type="journal article" date="2023" name="Mol. Phylogenet. Evol.">
        <title>Genome-scale phylogeny and comparative genomics of the fungal order Sordariales.</title>
        <authorList>
            <person name="Hensen N."/>
            <person name="Bonometti L."/>
            <person name="Westerberg I."/>
            <person name="Brannstrom I.O."/>
            <person name="Guillou S."/>
            <person name="Cros-Aarteil S."/>
            <person name="Calhoun S."/>
            <person name="Haridas S."/>
            <person name="Kuo A."/>
            <person name="Mondo S."/>
            <person name="Pangilinan J."/>
            <person name="Riley R."/>
            <person name="LaButti K."/>
            <person name="Andreopoulos B."/>
            <person name="Lipzen A."/>
            <person name="Chen C."/>
            <person name="Yan M."/>
            <person name="Daum C."/>
            <person name="Ng V."/>
            <person name="Clum A."/>
            <person name="Steindorff A."/>
            <person name="Ohm R.A."/>
            <person name="Martin F."/>
            <person name="Silar P."/>
            <person name="Natvig D.O."/>
            <person name="Lalanne C."/>
            <person name="Gautier V."/>
            <person name="Ament-Velasquez S.L."/>
            <person name="Kruys A."/>
            <person name="Hutchinson M.I."/>
            <person name="Powell A.J."/>
            <person name="Barry K."/>
            <person name="Miller A.N."/>
            <person name="Grigoriev I.V."/>
            <person name="Debuchy R."/>
            <person name="Gladieux P."/>
            <person name="Hiltunen Thoren M."/>
            <person name="Johannesson H."/>
        </authorList>
    </citation>
    <scope>NUCLEOTIDE SEQUENCE</scope>
    <source>
        <strain evidence="2">CBS 990.96</strain>
    </source>
</reference>
<evidence type="ECO:0000313" key="2">
    <source>
        <dbReference type="EMBL" id="KAK4229993.1"/>
    </source>
</evidence>
<name>A0AAN7BUS0_9PEZI</name>
<evidence type="ECO:0000313" key="3">
    <source>
        <dbReference type="Proteomes" id="UP001301958"/>
    </source>
</evidence>
<accession>A0AAN7BUS0</accession>
<feature type="signal peptide" evidence="1">
    <location>
        <begin position="1"/>
        <end position="17"/>
    </location>
</feature>
<comment type="caution">
    <text evidence="2">The sequence shown here is derived from an EMBL/GenBank/DDBJ whole genome shotgun (WGS) entry which is preliminary data.</text>
</comment>